<dbReference type="PANTHER" id="PTHR31332:SF0">
    <property type="entry name" value="7-HYDROXYMETHYL CHLOROPHYLL A REDUCTASE, CHLOROPLASTIC"/>
    <property type="match status" value="1"/>
</dbReference>
<dbReference type="SUPFAM" id="SSF54862">
    <property type="entry name" value="4Fe-4S ferredoxins"/>
    <property type="match status" value="1"/>
</dbReference>
<evidence type="ECO:0000259" key="1">
    <source>
        <dbReference type="PROSITE" id="PS51379"/>
    </source>
</evidence>
<feature type="domain" description="4Fe-4S ferredoxin-type" evidence="1">
    <location>
        <begin position="38"/>
        <end position="67"/>
    </location>
</feature>
<dbReference type="Proteomes" id="UP000714420">
    <property type="component" value="Unassembled WGS sequence"/>
</dbReference>
<dbReference type="InterPro" id="IPR045220">
    <property type="entry name" value="FRHB/FDHB/HCAR-like"/>
</dbReference>
<keyword evidence="3" id="KW-1185">Reference proteome</keyword>
<feature type="domain" description="4Fe-4S ferredoxin-type" evidence="1">
    <location>
        <begin position="5"/>
        <end position="34"/>
    </location>
</feature>
<gene>
    <name evidence="2" type="ORF">HPS56_11390</name>
</gene>
<name>A0ABX2ASC4_9BACT</name>
<dbReference type="Pfam" id="PF12838">
    <property type="entry name" value="Fer4_7"/>
    <property type="match status" value="1"/>
</dbReference>
<proteinExistence type="predicted"/>
<dbReference type="RefSeq" id="WP_172276621.1">
    <property type="nucleotide sequence ID" value="NZ_CASGMU010000012.1"/>
</dbReference>
<dbReference type="Pfam" id="PF04432">
    <property type="entry name" value="FrhB_FdhB_C"/>
    <property type="match status" value="1"/>
</dbReference>
<accession>A0ABX2ASC4</accession>
<evidence type="ECO:0000313" key="3">
    <source>
        <dbReference type="Proteomes" id="UP000714420"/>
    </source>
</evidence>
<dbReference type="EMBL" id="JABKKF010000012">
    <property type="protein sequence ID" value="NPD92932.1"/>
    <property type="molecule type" value="Genomic_DNA"/>
</dbReference>
<dbReference type="InterPro" id="IPR017896">
    <property type="entry name" value="4Fe4S_Fe-S-bd"/>
</dbReference>
<dbReference type="PROSITE" id="PS51379">
    <property type="entry name" value="4FE4S_FER_2"/>
    <property type="match status" value="2"/>
</dbReference>
<dbReference type="InterPro" id="IPR007516">
    <property type="entry name" value="Co_F420_Hydgase/DH_bsu_N"/>
</dbReference>
<protein>
    <submittedName>
        <fullName evidence="2">4Fe-4S ferredoxin</fullName>
    </submittedName>
</protein>
<dbReference type="Pfam" id="PF04422">
    <property type="entry name" value="FrhB_FdhB_N"/>
    <property type="match status" value="1"/>
</dbReference>
<dbReference type="Gene3D" id="3.30.70.20">
    <property type="match status" value="1"/>
</dbReference>
<reference evidence="2 3" key="1">
    <citation type="submission" date="2020-05" db="EMBL/GenBank/DDBJ databases">
        <title>Distinct polysaccharide utilization as determinants for interspecies competition between intestinal Prevotella spp.</title>
        <authorList>
            <person name="Galvez E.J.C."/>
            <person name="Iljazovic A."/>
            <person name="Strowig T."/>
        </authorList>
    </citation>
    <scope>NUCLEOTIDE SEQUENCE [LARGE SCALE GENOMIC DNA]</scope>
    <source>
        <strain evidence="2 3">PMUR</strain>
    </source>
</reference>
<dbReference type="PANTHER" id="PTHR31332">
    <property type="entry name" value="7-HYDROXYMETHYL CHLOROPHYLL A REDUCTASE, CHLOROPLASTIC"/>
    <property type="match status" value="1"/>
</dbReference>
<comment type="caution">
    <text evidence="2">The sequence shown here is derived from an EMBL/GenBank/DDBJ whole genome shotgun (WGS) entry which is preliminary data.</text>
</comment>
<evidence type="ECO:0000313" key="2">
    <source>
        <dbReference type="EMBL" id="NPD92932.1"/>
    </source>
</evidence>
<organism evidence="2 3">
    <name type="scientific">Xylanibacter muris</name>
    <dbReference type="NCBI Taxonomy" id="2736290"/>
    <lineage>
        <taxon>Bacteria</taxon>
        <taxon>Pseudomonadati</taxon>
        <taxon>Bacteroidota</taxon>
        <taxon>Bacteroidia</taxon>
        <taxon>Bacteroidales</taxon>
        <taxon>Prevotellaceae</taxon>
        <taxon>Xylanibacter</taxon>
    </lineage>
</organism>
<sequence>MKNNVGKVVDAGLCMGCGVCQDACAKKCIKIHHGNDVNHPVVDESNCNECGLCLKVCAGKGIDIDDYSRKLFEEKAAGKEKYIGYYDKCFSGYSNNYDIRFHSASGGCLSQFLIYLLDKGYVDGAVVVGYKKNQPMTPRTYIARTREDVLDGRSSKYCVTSYEGILSQIKQDGGKYVIVGLPCHIQSLRKFVHTFKKVGEQIIGYFAIYCSSNRTMRSQDFLLYKYGVNRKNVARFAYRDNGCLGELVFEDKNRKILKSIPYQNYWIGMRGFFNVPRCSTCIDHFGELADVCFGDIHIGEYINDHIGINSLISRSSDWTCILMNAVKDGYLHLNEISYTIVKDSQDYAIRQKKGSGVTASFKLRSLLGKKNPKYDQPLVVPNVGFKEIVKVIIKCGMRWMGRKKWLWPIICKI</sequence>
<dbReference type="InterPro" id="IPR007525">
    <property type="entry name" value="FrhB_FdhB_C"/>
</dbReference>